<keyword evidence="4" id="KW-1185">Reference proteome</keyword>
<sequence>MSDSLRELRRNRRNDTSMFCRRLWPSDVDTVRAFVLRLDSETRANRFLAAVSDAAALAYAERALVTKGLVIGGFVDGILRGLGELRPAGRPSPGCLLAPLAEAAFVVEHPFRREGLGSALFRRIVEAARSRGVGDLHVRCLNGNGPMRRLALRHGAELNPAGSEMDGTIHLDRPTPFSLWSQGVAEAFDLSLALTTAAIGRSQAASSGHGTMRSTSSSSVNSSSLPATRPRTEMPAS</sequence>
<dbReference type="RefSeq" id="WP_238232428.1">
    <property type="nucleotide sequence ID" value="NZ_BPRA01000015.1"/>
</dbReference>
<dbReference type="Gene3D" id="3.40.630.30">
    <property type="match status" value="1"/>
</dbReference>
<reference evidence="3" key="1">
    <citation type="journal article" date="2021" name="Front. Microbiol.">
        <title>Comprehensive Comparative Genomics and Phenotyping of Methylobacterium Species.</title>
        <authorList>
            <person name="Alessa O."/>
            <person name="Ogura Y."/>
            <person name="Fujitani Y."/>
            <person name="Takami H."/>
            <person name="Hayashi T."/>
            <person name="Sahin N."/>
            <person name="Tani A."/>
        </authorList>
    </citation>
    <scope>NUCLEOTIDE SEQUENCE</scope>
    <source>
        <strain evidence="3">DSM 23674</strain>
    </source>
</reference>
<dbReference type="InterPro" id="IPR016181">
    <property type="entry name" value="Acyl_CoA_acyltransferase"/>
</dbReference>
<dbReference type="EMBL" id="BPRA01000015">
    <property type="protein sequence ID" value="GJE56875.1"/>
    <property type="molecule type" value="Genomic_DNA"/>
</dbReference>
<dbReference type="PROSITE" id="PS51186">
    <property type="entry name" value="GNAT"/>
    <property type="match status" value="1"/>
</dbReference>
<evidence type="ECO:0000256" key="1">
    <source>
        <dbReference type="SAM" id="MobiDB-lite"/>
    </source>
</evidence>
<evidence type="ECO:0000313" key="4">
    <source>
        <dbReference type="Proteomes" id="UP001055101"/>
    </source>
</evidence>
<evidence type="ECO:0000313" key="3">
    <source>
        <dbReference type="EMBL" id="GJE56875.1"/>
    </source>
</evidence>
<gene>
    <name evidence="3" type="ORF">EKPJFOCH_3385</name>
</gene>
<dbReference type="SUPFAM" id="SSF55729">
    <property type="entry name" value="Acyl-CoA N-acyltransferases (Nat)"/>
    <property type="match status" value="1"/>
</dbReference>
<organism evidence="3 4">
    <name type="scientific">Methylobacterium thuringiense</name>
    <dbReference type="NCBI Taxonomy" id="1003091"/>
    <lineage>
        <taxon>Bacteria</taxon>
        <taxon>Pseudomonadati</taxon>
        <taxon>Pseudomonadota</taxon>
        <taxon>Alphaproteobacteria</taxon>
        <taxon>Hyphomicrobiales</taxon>
        <taxon>Methylobacteriaceae</taxon>
        <taxon>Methylobacterium</taxon>
    </lineage>
</organism>
<accession>A0ABQ4TNB3</accession>
<dbReference type="InterPro" id="IPR000182">
    <property type="entry name" value="GNAT_dom"/>
</dbReference>
<comment type="caution">
    <text evidence="3">The sequence shown here is derived from an EMBL/GenBank/DDBJ whole genome shotgun (WGS) entry which is preliminary data.</text>
</comment>
<protein>
    <recommendedName>
        <fullName evidence="2">N-acetyltransferase domain-containing protein</fullName>
    </recommendedName>
</protein>
<dbReference type="CDD" id="cd04301">
    <property type="entry name" value="NAT_SF"/>
    <property type="match status" value="1"/>
</dbReference>
<name>A0ABQ4TNB3_9HYPH</name>
<dbReference type="Pfam" id="PF00583">
    <property type="entry name" value="Acetyltransf_1"/>
    <property type="match status" value="1"/>
</dbReference>
<reference evidence="3" key="2">
    <citation type="submission" date="2021-08" db="EMBL/GenBank/DDBJ databases">
        <authorList>
            <person name="Tani A."/>
            <person name="Ola A."/>
            <person name="Ogura Y."/>
            <person name="Katsura K."/>
            <person name="Hayashi T."/>
        </authorList>
    </citation>
    <scope>NUCLEOTIDE SEQUENCE</scope>
    <source>
        <strain evidence="3">DSM 23674</strain>
    </source>
</reference>
<feature type="region of interest" description="Disordered" evidence="1">
    <location>
        <begin position="203"/>
        <end position="237"/>
    </location>
</feature>
<feature type="domain" description="N-acetyltransferase" evidence="2">
    <location>
        <begin position="18"/>
        <end position="176"/>
    </location>
</feature>
<feature type="compositionally biased region" description="Low complexity" evidence="1">
    <location>
        <begin position="206"/>
        <end position="224"/>
    </location>
</feature>
<evidence type="ECO:0000259" key="2">
    <source>
        <dbReference type="PROSITE" id="PS51186"/>
    </source>
</evidence>
<proteinExistence type="predicted"/>
<dbReference type="Proteomes" id="UP001055101">
    <property type="component" value="Unassembled WGS sequence"/>
</dbReference>